<protein>
    <submittedName>
        <fullName evidence="1">Capsid protein</fullName>
    </submittedName>
</protein>
<evidence type="ECO:0000313" key="1">
    <source>
        <dbReference type="EMBL" id="QJI53685.1"/>
    </source>
</evidence>
<sequence length="335" mass="37566">MGRSRNNVGIRRFLPYARAAANGIRLGQRFVNKYRSLQRTFRPSRPAKAKAVGSLSEQRDVTNLYRRRRAPAGVRRKFRRAFKMFTYHMDKINGMKTAVITASNQVNWAPTSLANGQAVVGITMYGYDTNTYASNTAPGNGDMWWIFARENGGDPVASAATMKLRFRSVCMNYTIQNTFDEGIYMDIYFVIARKNNGSTSDPAIEWNEAIANQLPGNLPTGITTNAYYALTPFDAPSFGMYWLVKSRKRVFMQPNEIYSFQQRDAGNYVLNMEDLLNVKMKANLTEGVILVFTNPFVDSVTTPGTLVPGGGQAQVTCTKTYHYTFTTATQNSIGQ</sequence>
<organism evidence="1">
    <name type="scientific">Cressdnaviricota sp</name>
    <dbReference type="NCBI Taxonomy" id="2748378"/>
    <lineage>
        <taxon>Viruses</taxon>
        <taxon>Monodnaviria</taxon>
        <taxon>Shotokuvirae</taxon>
        <taxon>Cressdnaviricota</taxon>
    </lineage>
</organism>
<proteinExistence type="predicted"/>
<reference evidence="1" key="1">
    <citation type="submission" date="2020-01" db="EMBL/GenBank/DDBJ databases">
        <title>Novel CRESS-DNA virus.</title>
        <authorList>
            <person name="Liu Q."/>
            <person name="Shan T."/>
            <person name="Yang S."/>
            <person name="Zhang W."/>
        </authorList>
    </citation>
    <scope>NUCLEOTIDE SEQUENCE</scope>
    <source>
        <strain evidence="1">Fmg067cir3</strain>
    </source>
</reference>
<accession>A0A6M3YPB0</accession>
<name>A0A6M3YPB0_9VIRU</name>
<dbReference type="EMBL" id="MN928943">
    <property type="protein sequence ID" value="QJI53685.1"/>
    <property type="molecule type" value="Genomic_DNA"/>
</dbReference>